<dbReference type="GO" id="GO:0016757">
    <property type="term" value="F:glycosyltransferase activity"/>
    <property type="evidence" value="ECO:0007669"/>
    <property type="project" value="UniProtKB-KW"/>
</dbReference>
<keyword evidence="1" id="KW-0328">Glycosyltransferase</keyword>
<organism evidence="6 7">
    <name type="scientific">Candidatus Nephthysia bennettiae</name>
    <dbReference type="NCBI Taxonomy" id="3127016"/>
    <lineage>
        <taxon>Bacteria</taxon>
        <taxon>Bacillati</taxon>
        <taxon>Candidatus Dormiibacterota</taxon>
        <taxon>Candidatus Dormibacteria</taxon>
        <taxon>Candidatus Dormibacterales</taxon>
        <taxon>Candidatus Dormibacteraceae</taxon>
        <taxon>Candidatus Nephthysia</taxon>
    </lineage>
</organism>
<sequence>MVLVAHDVGPVGGMERQLSVLVSGLLAEGWSVTLISRSCALPARRGLRWVRVPAPSRPFTLAYPWFALVAGALLLRHRGQLVHTTGAIVPNRADVVTVHLCHHAVAEQGVERFSRAHPAYRLNARLGALMSRLGERWCYSPARAGHLVGVSSGVRSELLRHTALDPSRITVIPNGADTAVYRPDSRLRLAARRRLGLSTEDLVALFVGSEWEGKGLLHALDAVARAPYWHLVVVGRGDEARYRALSRQLGVERRAHFVGLTADTPSYYAMADAFVLPSAYETFSLVTYEAAASGLPLLATRVSGVEDVVRDGVNGWFVEPRAEAIARRLRQLEADPDLRRSMGRSSREAARDFGWDRAVAAYCELYCAVGAGFPGSARPPSPPPAAAEENASGPDASEMEAAQC</sequence>
<evidence type="ECO:0000259" key="5">
    <source>
        <dbReference type="Pfam" id="PF13439"/>
    </source>
</evidence>
<dbReference type="Pfam" id="PF00534">
    <property type="entry name" value="Glycos_transf_1"/>
    <property type="match status" value="1"/>
</dbReference>
<proteinExistence type="predicted"/>
<dbReference type="PANTHER" id="PTHR12526">
    <property type="entry name" value="GLYCOSYLTRANSFERASE"/>
    <property type="match status" value="1"/>
</dbReference>
<reference evidence="6" key="1">
    <citation type="submission" date="2020-10" db="EMBL/GenBank/DDBJ databases">
        <title>Ca. Dormibacterota MAGs.</title>
        <authorList>
            <person name="Montgomery K."/>
        </authorList>
    </citation>
    <scope>NUCLEOTIDE SEQUENCE [LARGE SCALE GENOMIC DNA]</scope>
    <source>
        <strain evidence="6">SC8812_S17_10</strain>
    </source>
</reference>
<name>A0A934K390_9BACT</name>
<feature type="domain" description="Glycosyltransferase subfamily 4-like N-terminal" evidence="5">
    <location>
        <begin position="11"/>
        <end position="179"/>
    </location>
</feature>
<evidence type="ECO:0000313" key="6">
    <source>
        <dbReference type="EMBL" id="MBJ7597640.1"/>
    </source>
</evidence>
<keyword evidence="2" id="KW-0808">Transferase</keyword>
<protein>
    <submittedName>
        <fullName evidence="6">Glycosyltransferase family 4 protein</fullName>
    </submittedName>
</protein>
<evidence type="ECO:0000256" key="1">
    <source>
        <dbReference type="ARBA" id="ARBA00022676"/>
    </source>
</evidence>
<dbReference type="PANTHER" id="PTHR12526:SF510">
    <property type="entry name" value="D-INOSITOL 3-PHOSPHATE GLYCOSYLTRANSFERASE"/>
    <property type="match status" value="1"/>
</dbReference>
<comment type="caution">
    <text evidence="6">The sequence shown here is derived from an EMBL/GenBank/DDBJ whole genome shotgun (WGS) entry which is preliminary data.</text>
</comment>
<dbReference type="InterPro" id="IPR028098">
    <property type="entry name" value="Glyco_trans_4-like_N"/>
</dbReference>
<feature type="region of interest" description="Disordered" evidence="3">
    <location>
        <begin position="376"/>
        <end position="404"/>
    </location>
</feature>
<dbReference type="CDD" id="cd03801">
    <property type="entry name" value="GT4_PimA-like"/>
    <property type="match status" value="1"/>
</dbReference>
<dbReference type="Proteomes" id="UP000612893">
    <property type="component" value="Unassembled WGS sequence"/>
</dbReference>
<dbReference type="RefSeq" id="WP_338200027.1">
    <property type="nucleotide sequence ID" value="NZ_JAEKNR010000071.1"/>
</dbReference>
<keyword evidence="7" id="KW-1185">Reference proteome</keyword>
<dbReference type="Gene3D" id="3.40.50.2000">
    <property type="entry name" value="Glycogen Phosphorylase B"/>
    <property type="match status" value="2"/>
</dbReference>
<accession>A0A934K390</accession>
<evidence type="ECO:0000313" key="7">
    <source>
        <dbReference type="Proteomes" id="UP000612893"/>
    </source>
</evidence>
<dbReference type="EMBL" id="JAEKNR010000071">
    <property type="protein sequence ID" value="MBJ7597640.1"/>
    <property type="molecule type" value="Genomic_DNA"/>
</dbReference>
<dbReference type="Pfam" id="PF13439">
    <property type="entry name" value="Glyco_transf_4"/>
    <property type="match status" value="1"/>
</dbReference>
<feature type="domain" description="Glycosyl transferase family 1" evidence="4">
    <location>
        <begin position="191"/>
        <end position="348"/>
    </location>
</feature>
<dbReference type="InterPro" id="IPR001296">
    <property type="entry name" value="Glyco_trans_1"/>
</dbReference>
<evidence type="ECO:0000259" key="4">
    <source>
        <dbReference type="Pfam" id="PF00534"/>
    </source>
</evidence>
<dbReference type="AlphaFoldDB" id="A0A934K390"/>
<evidence type="ECO:0000256" key="3">
    <source>
        <dbReference type="SAM" id="MobiDB-lite"/>
    </source>
</evidence>
<gene>
    <name evidence="6" type="ORF">JF922_06085</name>
</gene>
<dbReference type="SUPFAM" id="SSF53756">
    <property type="entry name" value="UDP-Glycosyltransferase/glycogen phosphorylase"/>
    <property type="match status" value="1"/>
</dbReference>
<evidence type="ECO:0000256" key="2">
    <source>
        <dbReference type="ARBA" id="ARBA00022679"/>
    </source>
</evidence>